<evidence type="ECO:0000256" key="4">
    <source>
        <dbReference type="SAM" id="Coils"/>
    </source>
</evidence>
<keyword evidence="3" id="KW-0143">Chaperone</keyword>
<evidence type="ECO:0000256" key="1">
    <source>
        <dbReference type="ARBA" id="ARBA00004496"/>
    </source>
</evidence>
<comment type="subcellular location">
    <subcellularLocation>
        <location evidence="1">Cytoplasm</location>
    </subcellularLocation>
</comment>
<evidence type="ECO:0000256" key="3">
    <source>
        <dbReference type="ARBA" id="ARBA00023186"/>
    </source>
</evidence>
<dbReference type="PANTHER" id="PTHR21162:SF0">
    <property type="entry name" value="P53 AND DNA DAMAGE-REGULATED PROTEIN 1"/>
    <property type="match status" value="1"/>
</dbReference>
<dbReference type="HOGENOM" id="CLU_1550426_0_0_1"/>
<keyword evidence="4" id="KW-0175">Coiled coil</keyword>
<dbReference type="InterPro" id="IPR030482">
    <property type="entry name" value="PDRG1"/>
</dbReference>
<protein>
    <submittedName>
        <fullName evidence="6">Uncharacterized protein</fullName>
    </submittedName>
</protein>
<dbReference type="GO" id="GO:0005737">
    <property type="term" value="C:cytoplasm"/>
    <property type="evidence" value="ECO:0007669"/>
    <property type="project" value="UniProtKB-SubCell"/>
</dbReference>
<proteinExistence type="predicted"/>
<accession>A0A0D3KD78</accession>
<evidence type="ECO:0000313" key="6">
    <source>
        <dbReference type="EnsemblProtists" id="EOD33713"/>
    </source>
</evidence>
<evidence type="ECO:0000256" key="5">
    <source>
        <dbReference type="SAM" id="MobiDB-lite"/>
    </source>
</evidence>
<dbReference type="GeneID" id="17278984"/>
<dbReference type="Proteomes" id="UP000013827">
    <property type="component" value="Unassembled WGS sequence"/>
</dbReference>
<organism evidence="6 7">
    <name type="scientific">Emiliania huxleyi (strain CCMP1516)</name>
    <dbReference type="NCBI Taxonomy" id="280463"/>
    <lineage>
        <taxon>Eukaryota</taxon>
        <taxon>Haptista</taxon>
        <taxon>Haptophyta</taxon>
        <taxon>Prymnesiophyceae</taxon>
        <taxon>Isochrysidales</taxon>
        <taxon>Noelaerhabdaceae</taxon>
        <taxon>Emiliania</taxon>
    </lineage>
</organism>
<feature type="compositionally biased region" description="Low complexity" evidence="5">
    <location>
        <begin position="43"/>
        <end position="65"/>
    </location>
</feature>
<reference evidence="7" key="1">
    <citation type="journal article" date="2013" name="Nature">
        <title>Pan genome of the phytoplankton Emiliania underpins its global distribution.</title>
        <authorList>
            <person name="Read B.A."/>
            <person name="Kegel J."/>
            <person name="Klute M.J."/>
            <person name="Kuo A."/>
            <person name="Lefebvre S.C."/>
            <person name="Maumus F."/>
            <person name="Mayer C."/>
            <person name="Miller J."/>
            <person name="Monier A."/>
            <person name="Salamov A."/>
            <person name="Young J."/>
            <person name="Aguilar M."/>
            <person name="Claverie J.M."/>
            <person name="Frickenhaus S."/>
            <person name="Gonzalez K."/>
            <person name="Herman E.K."/>
            <person name="Lin Y.C."/>
            <person name="Napier J."/>
            <person name="Ogata H."/>
            <person name="Sarno A.F."/>
            <person name="Shmutz J."/>
            <person name="Schroeder D."/>
            <person name="de Vargas C."/>
            <person name="Verret F."/>
            <person name="von Dassow P."/>
            <person name="Valentin K."/>
            <person name="Van de Peer Y."/>
            <person name="Wheeler G."/>
            <person name="Dacks J.B."/>
            <person name="Delwiche C.F."/>
            <person name="Dyhrman S.T."/>
            <person name="Glockner G."/>
            <person name="John U."/>
            <person name="Richards T."/>
            <person name="Worden A.Z."/>
            <person name="Zhang X."/>
            <person name="Grigoriev I.V."/>
            <person name="Allen A.E."/>
            <person name="Bidle K."/>
            <person name="Borodovsky M."/>
            <person name="Bowler C."/>
            <person name="Brownlee C."/>
            <person name="Cock J.M."/>
            <person name="Elias M."/>
            <person name="Gladyshev V.N."/>
            <person name="Groth M."/>
            <person name="Guda C."/>
            <person name="Hadaegh A."/>
            <person name="Iglesias-Rodriguez M.D."/>
            <person name="Jenkins J."/>
            <person name="Jones B.M."/>
            <person name="Lawson T."/>
            <person name="Leese F."/>
            <person name="Lindquist E."/>
            <person name="Lobanov A."/>
            <person name="Lomsadze A."/>
            <person name="Malik S.B."/>
            <person name="Marsh M.E."/>
            <person name="Mackinder L."/>
            <person name="Mock T."/>
            <person name="Mueller-Roeber B."/>
            <person name="Pagarete A."/>
            <person name="Parker M."/>
            <person name="Probert I."/>
            <person name="Quesneville H."/>
            <person name="Raines C."/>
            <person name="Rensing S.A."/>
            <person name="Riano-Pachon D.M."/>
            <person name="Richier S."/>
            <person name="Rokitta S."/>
            <person name="Shiraiwa Y."/>
            <person name="Soanes D.M."/>
            <person name="van der Giezen M."/>
            <person name="Wahlund T.M."/>
            <person name="Williams B."/>
            <person name="Wilson W."/>
            <person name="Wolfe G."/>
            <person name="Wurch L.L."/>
        </authorList>
    </citation>
    <scope>NUCLEOTIDE SEQUENCE</scope>
</reference>
<feature type="compositionally biased region" description="Acidic residues" evidence="5">
    <location>
        <begin position="14"/>
        <end position="24"/>
    </location>
</feature>
<dbReference type="PaxDb" id="2903-EOD33713"/>
<dbReference type="AlphaFoldDB" id="A0A0D3KD78"/>
<reference evidence="6" key="2">
    <citation type="submission" date="2024-10" db="UniProtKB">
        <authorList>
            <consortium name="EnsemblProtists"/>
        </authorList>
    </citation>
    <scope>IDENTIFICATION</scope>
</reference>
<dbReference type="PANTHER" id="PTHR21162">
    <property type="entry name" value="P53 AND DNA DAMAGE-REGULATED PROTEIN"/>
    <property type="match status" value="1"/>
</dbReference>
<feature type="coiled-coil region" evidence="4">
    <location>
        <begin position="73"/>
        <end position="135"/>
    </location>
</feature>
<dbReference type="RefSeq" id="XP_005786142.1">
    <property type="nucleotide sequence ID" value="XM_005786085.1"/>
</dbReference>
<dbReference type="CDD" id="cd22860">
    <property type="entry name" value="PDRG1"/>
    <property type="match status" value="1"/>
</dbReference>
<dbReference type="KEGG" id="ehx:EMIHUDRAFT_229461"/>
<sequence>MDYSKWDHIGASSDSDDDSEESGDERESSPAGGRRQPPAAVGAPSDATAAARPSPPAAAQASASAVLSRVTRVERLAEEVLAERRQMVELDARRQHTREAMASLRRTRTMVEKDQERLEGEIAALHRSVQQKTSELCEIDPSISGGSDVHRSFSSLHGLSLDQVAEVLPETTR</sequence>
<feature type="region of interest" description="Disordered" evidence="5">
    <location>
        <begin position="1"/>
        <end position="68"/>
    </location>
</feature>
<evidence type="ECO:0000256" key="2">
    <source>
        <dbReference type="ARBA" id="ARBA00022490"/>
    </source>
</evidence>
<dbReference type="EnsemblProtists" id="EOD33713">
    <property type="protein sequence ID" value="EOD33713"/>
    <property type="gene ID" value="EMIHUDRAFT_229461"/>
</dbReference>
<keyword evidence="7" id="KW-1185">Reference proteome</keyword>
<name>A0A0D3KD78_EMIH1</name>
<keyword evidence="2" id="KW-0963">Cytoplasm</keyword>
<evidence type="ECO:0000313" key="7">
    <source>
        <dbReference type="Proteomes" id="UP000013827"/>
    </source>
</evidence>